<feature type="transmembrane region" description="Helical" evidence="2">
    <location>
        <begin position="6"/>
        <end position="25"/>
    </location>
</feature>
<feature type="region of interest" description="Disordered" evidence="1">
    <location>
        <begin position="28"/>
        <end position="59"/>
    </location>
</feature>
<evidence type="ECO:0000313" key="3">
    <source>
        <dbReference type="EMBL" id="MFD1829800.1"/>
    </source>
</evidence>
<comment type="caution">
    <text evidence="3">The sequence shown here is derived from an EMBL/GenBank/DDBJ whole genome shotgun (WGS) entry which is preliminary data.</text>
</comment>
<keyword evidence="4" id="KW-1185">Reference proteome</keyword>
<proteinExistence type="predicted"/>
<protein>
    <submittedName>
        <fullName evidence="3">Uncharacterized protein</fullName>
    </submittedName>
</protein>
<evidence type="ECO:0000313" key="4">
    <source>
        <dbReference type="Proteomes" id="UP001597365"/>
    </source>
</evidence>
<keyword evidence="2" id="KW-0812">Transmembrane</keyword>
<keyword evidence="2" id="KW-1133">Transmembrane helix</keyword>
<accession>A0ABW4PI06</accession>
<reference evidence="4" key="1">
    <citation type="journal article" date="2019" name="Int. J. Syst. Evol. Microbiol.">
        <title>The Global Catalogue of Microorganisms (GCM) 10K type strain sequencing project: providing services to taxonomists for standard genome sequencing and annotation.</title>
        <authorList>
            <consortium name="The Broad Institute Genomics Platform"/>
            <consortium name="The Broad Institute Genome Sequencing Center for Infectious Disease"/>
            <person name="Wu L."/>
            <person name="Ma J."/>
        </authorList>
    </citation>
    <scope>NUCLEOTIDE SEQUENCE [LARGE SCALE GENOMIC DNA]</scope>
    <source>
        <strain evidence="4">CGMCC 4.7455</strain>
    </source>
</reference>
<dbReference type="RefSeq" id="WP_380898695.1">
    <property type="nucleotide sequence ID" value="NZ_JBHUFU010000004.1"/>
</dbReference>
<feature type="compositionally biased region" description="Basic and acidic residues" evidence="1">
    <location>
        <begin position="35"/>
        <end position="59"/>
    </location>
</feature>
<name>A0ABW4PI06_9ACTN</name>
<gene>
    <name evidence="3" type="ORF">ACFSJS_08990</name>
</gene>
<keyword evidence="2" id="KW-0472">Membrane</keyword>
<dbReference type="EMBL" id="JBHUFU010000004">
    <property type="protein sequence ID" value="MFD1829800.1"/>
    <property type="molecule type" value="Genomic_DNA"/>
</dbReference>
<evidence type="ECO:0000256" key="1">
    <source>
        <dbReference type="SAM" id="MobiDB-lite"/>
    </source>
</evidence>
<organism evidence="3 4">
    <name type="scientific">Streptomyces desertarenae</name>
    <dbReference type="NCBI Taxonomy" id="2666184"/>
    <lineage>
        <taxon>Bacteria</taxon>
        <taxon>Bacillati</taxon>
        <taxon>Actinomycetota</taxon>
        <taxon>Actinomycetes</taxon>
        <taxon>Kitasatosporales</taxon>
        <taxon>Streptomycetaceae</taxon>
        <taxon>Streptomyces</taxon>
    </lineage>
</organism>
<dbReference type="Proteomes" id="UP001597365">
    <property type="component" value="Unassembled WGS sequence"/>
</dbReference>
<sequence>MVTGTGLILTGLIVTAMGLLVLLGARTRRPSPPHLAREPLSEPCERPDHPGRSVPRDLP</sequence>
<evidence type="ECO:0000256" key="2">
    <source>
        <dbReference type="SAM" id="Phobius"/>
    </source>
</evidence>